<dbReference type="Gene3D" id="1.20.1600.10">
    <property type="entry name" value="Outer membrane efflux proteins (OEP)"/>
    <property type="match status" value="1"/>
</dbReference>
<dbReference type="Proteomes" id="UP000823847">
    <property type="component" value="Unassembled WGS sequence"/>
</dbReference>
<organism evidence="9 10">
    <name type="scientific">Candidatus Parabacteroides intestinigallinarum</name>
    <dbReference type="NCBI Taxonomy" id="2838722"/>
    <lineage>
        <taxon>Bacteria</taxon>
        <taxon>Pseudomonadati</taxon>
        <taxon>Bacteroidota</taxon>
        <taxon>Bacteroidia</taxon>
        <taxon>Bacteroidales</taxon>
        <taxon>Tannerellaceae</taxon>
        <taxon>Parabacteroides</taxon>
    </lineage>
</organism>
<comment type="caution">
    <text evidence="9">The sequence shown here is derived from an EMBL/GenBank/DDBJ whole genome shotgun (WGS) entry which is preliminary data.</text>
</comment>
<evidence type="ECO:0000256" key="7">
    <source>
        <dbReference type="ARBA" id="ARBA00023237"/>
    </source>
</evidence>
<dbReference type="GO" id="GO:0015288">
    <property type="term" value="F:porin activity"/>
    <property type="evidence" value="ECO:0007669"/>
    <property type="project" value="TreeGrafter"/>
</dbReference>
<dbReference type="PANTHER" id="PTHR30026">
    <property type="entry name" value="OUTER MEMBRANE PROTEIN TOLC"/>
    <property type="match status" value="1"/>
</dbReference>
<dbReference type="EMBL" id="DXEN01000042">
    <property type="protein sequence ID" value="HIX86133.1"/>
    <property type="molecule type" value="Genomic_DNA"/>
</dbReference>
<comment type="subcellular location">
    <subcellularLocation>
        <location evidence="1">Cell outer membrane</location>
    </subcellularLocation>
</comment>
<evidence type="ECO:0000256" key="8">
    <source>
        <dbReference type="SAM" id="SignalP"/>
    </source>
</evidence>
<accession>A0A9D1XR65</accession>
<evidence type="ECO:0000256" key="5">
    <source>
        <dbReference type="ARBA" id="ARBA00022692"/>
    </source>
</evidence>
<name>A0A9D1XR65_9BACT</name>
<reference evidence="9" key="2">
    <citation type="submission" date="2021-04" db="EMBL/GenBank/DDBJ databases">
        <authorList>
            <person name="Gilroy R."/>
        </authorList>
    </citation>
    <scope>NUCLEOTIDE SEQUENCE</scope>
    <source>
        <strain evidence="9">ChiHecec2B26-12326</strain>
    </source>
</reference>
<evidence type="ECO:0000256" key="6">
    <source>
        <dbReference type="ARBA" id="ARBA00023136"/>
    </source>
</evidence>
<keyword evidence="3" id="KW-0813">Transport</keyword>
<evidence type="ECO:0000256" key="2">
    <source>
        <dbReference type="ARBA" id="ARBA00007613"/>
    </source>
</evidence>
<dbReference type="SUPFAM" id="SSF56954">
    <property type="entry name" value="Outer membrane efflux proteins (OEP)"/>
    <property type="match status" value="1"/>
</dbReference>
<evidence type="ECO:0000313" key="9">
    <source>
        <dbReference type="EMBL" id="HIX86133.1"/>
    </source>
</evidence>
<evidence type="ECO:0000256" key="3">
    <source>
        <dbReference type="ARBA" id="ARBA00022448"/>
    </source>
</evidence>
<dbReference type="AlphaFoldDB" id="A0A9D1XR65"/>
<feature type="signal peptide" evidence="8">
    <location>
        <begin position="1"/>
        <end position="21"/>
    </location>
</feature>
<comment type="similarity">
    <text evidence="2">Belongs to the outer membrane factor (OMF) (TC 1.B.17) family.</text>
</comment>
<gene>
    <name evidence="9" type="ORF">H9848_05955</name>
</gene>
<protein>
    <submittedName>
        <fullName evidence="9">TolC family protein</fullName>
    </submittedName>
</protein>
<keyword evidence="6" id="KW-0472">Membrane</keyword>
<dbReference type="GO" id="GO:0009279">
    <property type="term" value="C:cell outer membrane"/>
    <property type="evidence" value="ECO:0007669"/>
    <property type="project" value="UniProtKB-SubCell"/>
</dbReference>
<evidence type="ECO:0000256" key="1">
    <source>
        <dbReference type="ARBA" id="ARBA00004442"/>
    </source>
</evidence>
<dbReference type="InterPro" id="IPR051906">
    <property type="entry name" value="TolC-like"/>
</dbReference>
<keyword evidence="5" id="KW-0812">Transmembrane</keyword>
<dbReference type="InterPro" id="IPR003423">
    <property type="entry name" value="OMP_efflux"/>
</dbReference>
<dbReference type="GO" id="GO:1990281">
    <property type="term" value="C:efflux pump complex"/>
    <property type="evidence" value="ECO:0007669"/>
    <property type="project" value="TreeGrafter"/>
</dbReference>
<keyword evidence="7" id="KW-0998">Cell outer membrane</keyword>
<sequence length="495" mass="56772">MKRMYLFMAVCWGLCLCGARAEEPTRRVRLTLREAIQIAQVNSVDAAVALNELRTAYWEYRTHRADQLPEVMFTGTLPSYSKQYAKYQQSDGSYTYVRNNYLGLNGEISITQNIALTGGQIALNTSLDFTRQLGHGAYNEIMSVPVGLTLTQPIFGVNDQKWKRRIEPVRYEEAKAAFMESVENVTISTITHYFNLLLAKDSREVCEQNLANANKLYDIAVAKRKIGYISESELMRLEQSALQAKAKLTDARSNYNAMMFQLRSFLGLSERDEIEPVLPGTVEGVRMDYQAVLEKALENNSFAKNILRRQLEADYDVATAKGNRRSINLFASVGYTGQDASLRGAYNPLRDNQIVEVGFSIPILDWGKRKGQVKVAESNREVVLSQIRQERMEFNQNVFLLVENFNNQADQLEIAAEVDTLAERRYQTSIETFMVGKIDILDLNDAQSSKDDARQKHIEELYYYWLYFYNIRSVTLYDFLNNRTLDADFEELVKR</sequence>
<reference evidence="9" key="1">
    <citation type="journal article" date="2021" name="PeerJ">
        <title>Extensive microbial diversity within the chicken gut microbiome revealed by metagenomics and culture.</title>
        <authorList>
            <person name="Gilroy R."/>
            <person name="Ravi A."/>
            <person name="Getino M."/>
            <person name="Pursley I."/>
            <person name="Horton D.L."/>
            <person name="Alikhan N.F."/>
            <person name="Baker D."/>
            <person name="Gharbi K."/>
            <person name="Hall N."/>
            <person name="Watson M."/>
            <person name="Adriaenssens E.M."/>
            <person name="Foster-Nyarko E."/>
            <person name="Jarju S."/>
            <person name="Secka A."/>
            <person name="Antonio M."/>
            <person name="Oren A."/>
            <person name="Chaudhuri R.R."/>
            <person name="La Ragione R."/>
            <person name="Hildebrand F."/>
            <person name="Pallen M.J."/>
        </authorList>
    </citation>
    <scope>NUCLEOTIDE SEQUENCE</scope>
    <source>
        <strain evidence="9">ChiHecec2B26-12326</strain>
    </source>
</reference>
<dbReference type="PANTHER" id="PTHR30026:SF20">
    <property type="entry name" value="OUTER MEMBRANE PROTEIN TOLC"/>
    <property type="match status" value="1"/>
</dbReference>
<proteinExistence type="inferred from homology"/>
<dbReference type="GO" id="GO:0015562">
    <property type="term" value="F:efflux transmembrane transporter activity"/>
    <property type="evidence" value="ECO:0007669"/>
    <property type="project" value="InterPro"/>
</dbReference>
<keyword evidence="8" id="KW-0732">Signal</keyword>
<dbReference type="Pfam" id="PF02321">
    <property type="entry name" value="OEP"/>
    <property type="match status" value="2"/>
</dbReference>
<feature type="chain" id="PRO_5038931816" evidence="8">
    <location>
        <begin position="22"/>
        <end position="495"/>
    </location>
</feature>
<evidence type="ECO:0000313" key="10">
    <source>
        <dbReference type="Proteomes" id="UP000823847"/>
    </source>
</evidence>
<evidence type="ECO:0000256" key="4">
    <source>
        <dbReference type="ARBA" id="ARBA00022452"/>
    </source>
</evidence>
<keyword evidence="4" id="KW-1134">Transmembrane beta strand</keyword>